<proteinExistence type="predicted"/>
<dbReference type="eggNOG" id="ENOG502RPIE">
    <property type="taxonomic scope" value="Eukaryota"/>
</dbReference>
<accession>S7ZVB8</accession>
<protein>
    <submittedName>
        <fullName evidence="1">Uncharacterized protein</fullName>
    </submittedName>
</protein>
<dbReference type="EMBL" id="KB644414">
    <property type="protein sequence ID" value="EPS32706.1"/>
    <property type="molecule type" value="Genomic_DNA"/>
</dbReference>
<organism evidence="1 2">
    <name type="scientific">Penicillium oxalicum (strain 114-2 / CGMCC 5302)</name>
    <name type="common">Penicillium decumbens</name>
    <dbReference type="NCBI Taxonomy" id="933388"/>
    <lineage>
        <taxon>Eukaryota</taxon>
        <taxon>Fungi</taxon>
        <taxon>Dikarya</taxon>
        <taxon>Ascomycota</taxon>
        <taxon>Pezizomycotina</taxon>
        <taxon>Eurotiomycetes</taxon>
        <taxon>Eurotiomycetidae</taxon>
        <taxon>Eurotiales</taxon>
        <taxon>Aspergillaceae</taxon>
        <taxon>Penicillium</taxon>
    </lineage>
</organism>
<dbReference type="Proteomes" id="UP000019376">
    <property type="component" value="Unassembled WGS sequence"/>
</dbReference>
<dbReference type="PhylomeDB" id="S7ZVB8"/>
<dbReference type="AlphaFoldDB" id="S7ZVB8"/>
<sequence length="156" mass="17905">MFGIQFDAAGIYLVGTPTHQFHISFEELMSSTGGIIALLEYGLTCKVIHAVLSRIRHRVWHQARRNHTLDEPATIWIDNSGPATYEVRHGLESIRVTPQELESSRFGMAIKKNWDEGMAEPSTKWVVRIVVEAFFVGIYKAMLRRIRARMRRIRGP</sequence>
<name>S7ZVB8_PENO1</name>
<evidence type="ECO:0000313" key="2">
    <source>
        <dbReference type="Proteomes" id="UP000019376"/>
    </source>
</evidence>
<evidence type="ECO:0000313" key="1">
    <source>
        <dbReference type="EMBL" id="EPS32706.1"/>
    </source>
</evidence>
<dbReference type="HOGENOM" id="CLU_126092_0_0_1"/>
<gene>
    <name evidence="1" type="ORF">PDE_07666</name>
</gene>
<reference evidence="1 2" key="1">
    <citation type="journal article" date="2013" name="PLoS ONE">
        <title>Genomic and secretomic analyses reveal unique features of the lignocellulolytic enzyme system of Penicillium decumbens.</title>
        <authorList>
            <person name="Liu G."/>
            <person name="Zhang L."/>
            <person name="Wei X."/>
            <person name="Zou G."/>
            <person name="Qin Y."/>
            <person name="Ma L."/>
            <person name="Li J."/>
            <person name="Zheng H."/>
            <person name="Wang S."/>
            <person name="Wang C."/>
            <person name="Xun L."/>
            <person name="Zhao G.-P."/>
            <person name="Zhou Z."/>
            <person name="Qu Y."/>
        </authorList>
    </citation>
    <scope>NUCLEOTIDE SEQUENCE [LARGE SCALE GENOMIC DNA]</scope>
    <source>
        <strain evidence="2">114-2 / CGMCC 5302</strain>
    </source>
</reference>
<dbReference type="OrthoDB" id="4245873at2759"/>
<keyword evidence="2" id="KW-1185">Reference proteome</keyword>